<evidence type="ECO:0000256" key="7">
    <source>
        <dbReference type="ARBA" id="ARBA00023159"/>
    </source>
</evidence>
<evidence type="ECO:0000256" key="3">
    <source>
        <dbReference type="ARBA" id="ARBA00007167"/>
    </source>
</evidence>
<dbReference type="GO" id="GO:0005634">
    <property type="term" value="C:nucleus"/>
    <property type="evidence" value="ECO:0007669"/>
    <property type="project" value="UniProtKB-SubCell"/>
</dbReference>
<keyword evidence="7" id="KW-0010">Activator</keyword>
<evidence type="ECO:0000256" key="8">
    <source>
        <dbReference type="ARBA" id="ARBA00023163"/>
    </source>
</evidence>
<dbReference type="PANTHER" id="PTHR13589:SF15">
    <property type="entry name" value="CREB-REGULATED TRANSCRIPTION COACTIVATOR, ISOFORM B"/>
    <property type="match status" value="1"/>
</dbReference>
<name>A0AA88Y4M2_PINIB</name>
<evidence type="ECO:0000259" key="11">
    <source>
        <dbReference type="Pfam" id="PF12884"/>
    </source>
</evidence>
<dbReference type="GO" id="GO:0008140">
    <property type="term" value="F:cAMP response element binding protein binding"/>
    <property type="evidence" value="ECO:0007669"/>
    <property type="project" value="InterPro"/>
</dbReference>
<feature type="region of interest" description="Disordered" evidence="10">
    <location>
        <begin position="398"/>
        <end position="436"/>
    </location>
</feature>
<reference evidence="14" key="1">
    <citation type="submission" date="2019-08" db="EMBL/GenBank/DDBJ databases">
        <title>The improved chromosome-level genome for the pearl oyster Pinctada fucata martensii using PacBio sequencing and Hi-C.</title>
        <authorList>
            <person name="Zheng Z."/>
        </authorList>
    </citation>
    <scope>NUCLEOTIDE SEQUENCE</scope>
    <source>
        <strain evidence="14">ZZ-2019</strain>
        <tissue evidence="14">Adductor muscle</tissue>
    </source>
</reference>
<dbReference type="InterPro" id="IPR024783">
    <property type="entry name" value="TORC_N"/>
</dbReference>
<feature type="compositionally biased region" description="Low complexity" evidence="10">
    <location>
        <begin position="303"/>
        <end position="312"/>
    </location>
</feature>
<keyword evidence="15" id="KW-1185">Reference proteome</keyword>
<feature type="domain" description="Transducer of regulated CREB activity middle" evidence="12">
    <location>
        <begin position="197"/>
        <end position="257"/>
    </location>
</feature>
<evidence type="ECO:0000256" key="10">
    <source>
        <dbReference type="SAM" id="MobiDB-lite"/>
    </source>
</evidence>
<dbReference type="Pfam" id="PF12885">
    <property type="entry name" value="TORC_M"/>
    <property type="match status" value="1"/>
</dbReference>
<protein>
    <recommendedName>
        <fullName evidence="16">CREB-regulated transcription coactivator 1</fullName>
    </recommendedName>
</protein>
<evidence type="ECO:0000256" key="5">
    <source>
        <dbReference type="ARBA" id="ARBA00022553"/>
    </source>
</evidence>
<feature type="compositionally biased region" description="Polar residues" evidence="10">
    <location>
        <begin position="490"/>
        <end position="504"/>
    </location>
</feature>
<evidence type="ECO:0000256" key="2">
    <source>
        <dbReference type="ARBA" id="ARBA00004496"/>
    </source>
</evidence>
<dbReference type="GO" id="GO:0051289">
    <property type="term" value="P:protein homotetramerization"/>
    <property type="evidence" value="ECO:0007669"/>
    <property type="project" value="InterPro"/>
</dbReference>
<evidence type="ECO:0000256" key="1">
    <source>
        <dbReference type="ARBA" id="ARBA00004123"/>
    </source>
</evidence>
<keyword evidence="9" id="KW-0539">Nucleus</keyword>
<feature type="compositionally biased region" description="Polar residues" evidence="10">
    <location>
        <begin position="348"/>
        <end position="377"/>
    </location>
</feature>
<feature type="compositionally biased region" description="Low complexity" evidence="10">
    <location>
        <begin position="262"/>
        <end position="295"/>
    </location>
</feature>
<feature type="compositionally biased region" description="Polar residues" evidence="10">
    <location>
        <begin position="239"/>
        <end position="253"/>
    </location>
</feature>
<feature type="region of interest" description="Disordered" evidence="10">
    <location>
        <begin position="85"/>
        <end position="150"/>
    </location>
</feature>
<dbReference type="AlphaFoldDB" id="A0AA88Y4M2"/>
<feature type="domain" description="Transducer of regulated CREB activity C-terminal" evidence="13">
    <location>
        <begin position="548"/>
        <end position="626"/>
    </location>
</feature>
<evidence type="ECO:0000256" key="9">
    <source>
        <dbReference type="ARBA" id="ARBA00023242"/>
    </source>
</evidence>
<proteinExistence type="inferred from homology"/>
<evidence type="ECO:0000256" key="4">
    <source>
        <dbReference type="ARBA" id="ARBA00022490"/>
    </source>
</evidence>
<evidence type="ECO:0000259" key="13">
    <source>
        <dbReference type="Pfam" id="PF12886"/>
    </source>
</evidence>
<gene>
    <name evidence="14" type="ORF">FSP39_019196</name>
</gene>
<comment type="similarity">
    <text evidence="3">Belongs to the TORC family.</text>
</comment>
<evidence type="ECO:0000256" key="6">
    <source>
        <dbReference type="ARBA" id="ARBA00023015"/>
    </source>
</evidence>
<evidence type="ECO:0000313" key="14">
    <source>
        <dbReference type="EMBL" id="KAK3098405.1"/>
    </source>
</evidence>
<keyword evidence="6" id="KW-0805">Transcription regulation</keyword>
<organism evidence="14 15">
    <name type="scientific">Pinctada imbricata</name>
    <name type="common">Atlantic pearl-oyster</name>
    <name type="synonym">Pinctada martensii</name>
    <dbReference type="NCBI Taxonomy" id="66713"/>
    <lineage>
        <taxon>Eukaryota</taxon>
        <taxon>Metazoa</taxon>
        <taxon>Spiralia</taxon>
        <taxon>Lophotrochozoa</taxon>
        <taxon>Mollusca</taxon>
        <taxon>Bivalvia</taxon>
        <taxon>Autobranchia</taxon>
        <taxon>Pteriomorphia</taxon>
        <taxon>Pterioida</taxon>
        <taxon>Pterioidea</taxon>
        <taxon>Pteriidae</taxon>
        <taxon>Pinctada</taxon>
    </lineage>
</organism>
<keyword evidence="4" id="KW-0963">Cytoplasm</keyword>
<dbReference type="InterPro" id="IPR024784">
    <property type="entry name" value="TORC_M"/>
</dbReference>
<feature type="compositionally biased region" description="Basic and acidic residues" evidence="10">
    <location>
        <begin position="91"/>
        <end position="104"/>
    </location>
</feature>
<dbReference type="GO" id="GO:0045944">
    <property type="term" value="P:positive regulation of transcription by RNA polymerase II"/>
    <property type="evidence" value="ECO:0007669"/>
    <property type="project" value="TreeGrafter"/>
</dbReference>
<feature type="compositionally biased region" description="Polar residues" evidence="10">
    <location>
        <begin position="141"/>
        <end position="150"/>
    </location>
</feature>
<feature type="region of interest" description="Disordered" evidence="10">
    <location>
        <begin position="225"/>
        <end position="318"/>
    </location>
</feature>
<feature type="region of interest" description="Disordered" evidence="10">
    <location>
        <begin position="490"/>
        <end position="509"/>
    </location>
</feature>
<evidence type="ECO:0000313" key="15">
    <source>
        <dbReference type="Proteomes" id="UP001186944"/>
    </source>
</evidence>
<feature type="region of interest" description="Disordered" evidence="10">
    <location>
        <begin position="339"/>
        <end position="377"/>
    </location>
</feature>
<dbReference type="PANTHER" id="PTHR13589">
    <property type="entry name" value="CREB-REGULATED TRANSCRIPTION COACTIVATOR"/>
    <property type="match status" value="1"/>
</dbReference>
<dbReference type="Proteomes" id="UP001186944">
    <property type="component" value="Unassembled WGS sequence"/>
</dbReference>
<dbReference type="InterPro" id="IPR024786">
    <property type="entry name" value="TORC"/>
</dbReference>
<comment type="subcellular location">
    <subcellularLocation>
        <location evidence="2">Cytoplasm</location>
    </subcellularLocation>
    <subcellularLocation>
        <location evidence="1">Nucleus</location>
    </subcellularLocation>
</comment>
<evidence type="ECO:0008006" key="16">
    <source>
        <dbReference type="Google" id="ProtNLM"/>
    </source>
</evidence>
<feature type="domain" description="Transducer of regulated CREB activity N-terminal" evidence="11">
    <location>
        <begin position="3"/>
        <end position="60"/>
    </location>
</feature>
<dbReference type="Pfam" id="PF12886">
    <property type="entry name" value="TORC_C"/>
    <property type="match status" value="1"/>
</dbReference>
<dbReference type="GO" id="GO:0005737">
    <property type="term" value="C:cytoplasm"/>
    <property type="evidence" value="ECO:0007669"/>
    <property type="project" value="UniProtKB-SubCell"/>
</dbReference>
<dbReference type="Pfam" id="PF12884">
    <property type="entry name" value="TORC_N"/>
    <property type="match status" value="1"/>
</dbReference>
<comment type="caution">
    <text evidence="14">The sequence shown here is derived from an EMBL/GenBank/DDBJ whole genome shotgun (WGS) entry which is preliminary data.</text>
</comment>
<keyword evidence="8" id="KW-0804">Transcription</keyword>
<dbReference type="EMBL" id="VSWD01000007">
    <property type="protein sequence ID" value="KAK3098405.1"/>
    <property type="molecule type" value="Genomic_DNA"/>
</dbReference>
<sequence>MANPRKFSEKIALHNQKQAEETAAFEAILRDVSVATRGPAQKPYQQHLQLQPQYKGGSLPNVNQMATNSSIDLQTALQHLEDMRSGGPIHNRMDNRMHMRDTRGRQPGPHRRALPIDKQRTDCSPYGSPYLPLPPDPSGWRRTNSDSALHQSASMVPQMNTEVDNMPSPTTPPAHKRIQEMVGDSSLDGMRKVYWDPKQEQENQGVHVPITNNTGGSLPDLTVLHFPPPLTTPLDAEDQNYSQGTPANLSPTHAHQMGIVHSPSPGSPQAQSPAQRRRPLGGPSPLVLSSSPSQQMRLPAAHSPPVSVPNVDPSKRPMDPRYMLYMQQRQRVPNCVPQHIAPLRGMNPHQQLPSPPSNHQNHSVIQPSPPGQQQRVPQVCITSPEQNESQPSIAHYRNNVSEGNCQSPTSPHSQTSYSPSQSPGLPPANWNNSPFTDSYQLQQQQQQTQALQHQFEQFNMSQDNHFITTSDTTANGVGCGIYTSRHNSSNFSQAPMHGTTSGPEYQQQVPQQQFYSPQLDMNSQNRVVNHAQQHPQSPHGNHHSNKIPDIIFTGVDDSQKHDFNLSKELGNAIMSDSFDTDDLFPGDEALKLGQLDLDGLQIQQMLNDPNMIADPATEESFKLDRL</sequence>
<accession>A0AA88Y4M2</accession>
<dbReference type="InterPro" id="IPR024785">
    <property type="entry name" value="TORC_C"/>
</dbReference>
<evidence type="ECO:0000259" key="12">
    <source>
        <dbReference type="Pfam" id="PF12885"/>
    </source>
</evidence>
<keyword evidence="5" id="KW-0597">Phosphoprotein</keyword>